<sequence length="148" mass="16220">MVACGLVVACGLMVVCGVVVMLTRVCFVRGNAALLQNSLRMATTQKIRKERDTFGELEVPADCYYGAQTARSKMNFKIGGPEERMPLPVIHAFGILKKAAAQVNQEFGLDAKLAKAICQAAEMWMAEEENASYMLTDGDQRWTLARVA</sequence>
<dbReference type="GO" id="GO:0006108">
    <property type="term" value="P:malate metabolic process"/>
    <property type="evidence" value="ECO:0007669"/>
    <property type="project" value="TreeGrafter"/>
</dbReference>
<dbReference type="PANTHER" id="PTHR11444">
    <property type="entry name" value="ASPARTATEAMMONIA/ARGININOSUCCINATE/ADENYLOSUCCINATE LYASE"/>
    <property type="match status" value="1"/>
</dbReference>
<evidence type="ECO:0000313" key="2">
    <source>
        <dbReference type="EMBL" id="ADY46906.1"/>
    </source>
</evidence>
<dbReference type="Pfam" id="PF00206">
    <property type="entry name" value="Lyase_1"/>
    <property type="match status" value="1"/>
</dbReference>
<feature type="domain" description="Fumarate lyase N-terminal" evidence="1">
    <location>
        <begin position="55"/>
        <end position="126"/>
    </location>
</feature>
<dbReference type="GO" id="GO:0006099">
    <property type="term" value="P:tricarboxylic acid cycle"/>
    <property type="evidence" value="ECO:0007669"/>
    <property type="project" value="TreeGrafter"/>
</dbReference>
<dbReference type="Gene3D" id="1.10.275.10">
    <property type="entry name" value="Fumarase/aspartase (N-terminal domain)"/>
    <property type="match status" value="1"/>
</dbReference>
<organism evidence="2">
    <name type="scientific">Ascaris suum</name>
    <name type="common">Pig roundworm</name>
    <name type="synonym">Ascaris lumbricoides</name>
    <dbReference type="NCBI Taxonomy" id="6253"/>
    <lineage>
        <taxon>Eukaryota</taxon>
        <taxon>Metazoa</taxon>
        <taxon>Ecdysozoa</taxon>
        <taxon>Nematoda</taxon>
        <taxon>Chromadorea</taxon>
        <taxon>Rhabditida</taxon>
        <taxon>Spirurina</taxon>
        <taxon>Ascaridomorpha</taxon>
        <taxon>Ascaridoidea</taxon>
        <taxon>Ascarididae</taxon>
        <taxon>Ascaris</taxon>
    </lineage>
</organism>
<dbReference type="SUPFAM" id="SSF48557">
    <property type="entry name" value="L-aspartase-like"/>
    <property type="match status" value="1"/>
</dbReference>
<evidence type="ECO:0000259" key="1">
    <source>
        <dbReference type="Pfam" id="PF00206"/>
    </source>
</evidence>
<dbReference type="InterPro" id="IPR022761">
    <property type="entry name" value="Fumarate_lyase_N"/>
</dbReference>
<dbReference type="PANTHER" id="PTHR11444:SF1">
    <property type="entry name" value="FUMARATE HYDRATASE, MITOCHONDRIAL"/>
    <property type="match status" value="1"/>
</dbReference>
<protein>
    <submittedName>
        <fullName evidence="2">Fumarate hydratase</fullName>
    </submittedName>
</protein>
<dbReference type="EMBL" id="JI174926">
    <property type="protein sequence ID" value="ADY46906.1"/>
    <property type="molecule type" value="mRNA"/>
</dbReference>
<accession>F1L9V2</accession>
<reference evidence="2" key="1">
    <citation type="journal article" date="2011" name="Genome Res.">
        <title>Deep small RNA sequencing from the nematode Ascaris reveals conservation, functional diversification, and novel developmental profiles.</title>
        <authorList>
            <person name="Wang J."/>
            <person name="Czech B."/>
            <person name="Crunk A."/>
            <person name="Wallace A."/>
            <person name="Mitreva M."/>
            <person name="Hannon G.J."/>
            <person name="Davis R.E."/>
        </authorList>
    </citation>
    <scope>NUCLEOTIDE SEQUENCE</scope>
</reference>
<dbReference type="GO" id="GO:0005739">
    <property type="term" value="C:mitochondrion"/>
    <property type="evidence" value="ECO:0007669"/>
    <property type="project" value="TreeGrafter"/>
</dbReference>
<dbReference type="GO" id="GO:0006106">
    <property type="term" value="P:fumarate metabolic process"/>
    <property type="evidence" value="ECO:0007669"/>
    <property type="project" value="InterPro"/>
</dbReference>
<proteinExistence type="evidence at transcript level"/>
<dbReference type="InterPro" id="IPR008948">
    <property type="entry name" value="L-Aspartase-like"/>
</dbReference>
<dbReference type="GO" id="GO:0004333">
    <property type="term" value="F:fumarate hydratase activity"/>
    <property type="evidence" value="ECO:0007669"/>
    <property type="project" value="InterPro"/>
</dbReference>
<name>F1L9V2_ASCSU</name>
<dbReference type="InterPro" id="IPR005677">
    <property type="entry name" value="Fum_hydII"/>
</dbReference>
<dbReference type="AlphaFoldDB" id="F1L9V2"/>
<dbReference type="InterPro" id="IPR024083">
    <property type="entry name" value="Fumarase/histidase_N"/>
</dbReference>